<accession>A0A418AF95</accession>
<dbReference type="VEuPathDB" id="FungiDB:H310_15238"/>
<evidence type="ECO:0000313" key="2">
    <source>
        <dbReference type="Proteomes" id="UP000285060"/>
    </source>
</evidence>
<name>A0A418AF95_9STRA</name>
<sequence length="257" mass="28528">MPVRSPTPPAMKGYAEALRGGFRQPNASRLKTILTQPSPDHLQRLLDLGADDTGNDDELLQAIAAATPSKPKVATTTVWIGTGDSLKDYSNEKFINAVVLENQEAEWADLLLEFVQMNKARTSDVVVSVTSKSIRERLAGKLASIFGKSFPFAVGHDNASRLKQNPMDAHFFMDIMDTRFNFDSTKLFRLLRRLKTKPIFQSYRQHVDGIACRSNVWRVYFMGDTISDKLIVNGIQSISYSSMDASTTCSPSTSSDP</sequence>
<evidence type="ECO:0000313" key="1">
    <source>
        <dbReference type="EMBL" id="RHY15613.1"/>
    </source>
</evidence>
<dbReference type="Proteomes" id="UP000285060">
    <property type="component" value="Unassembled WGS sequence"/>
</dbReference>
<gene>
    <name evidence="1" type="ORF">DYB32_010738</name>
</gene>
<reference evidence="1 2" key="1">
    <citation type="submission" date="2018-08" db="EMBL/GenBank/DDBJ databases">
        <title>Aphanomyces genome sequencing and annotation.</title>
        <authorList>
            <person name="Minardi D."/>
            <person name="Oidtmann B."/>
            <person name="Van Der Giezen M."/>
            <person name="Studholme D.J."/>
        </authorList>
    </citation>
    <scope>NUCLEOTIDE SEQUENCE [LARGE SCALE GENOMIC DNA]</scope>
    <source>
        <strain evidence="1 2">NJM0002</strain>
    </source>
</reference>
<organism evidence="1 2">
    <name type="scientific">Aphanomyces invadans</name>
    <dbReference type="NCBI Taxonomy" id="157072"/>
    <lineage>
        <taxon>Eukaryota</taxon>
        <taxon>Sar</taxon>
        <taxon>Stramenopiles</taxon>
        <taxon>Oomycota</taxon>
        <taxon>Saprolegniomycetes</taxon>
        <taxon>Saprolegniales</taxon>
        <taxon>Verrucalvaceae</taxon>
        <taxon>Aphanomyces</taxon>
    </lineage>
</organism>
<keyword evidence="2" id="KW-1185">Reference proteome</keyword>
<dbReference type="AlphaFoldDB" id="A0A418AF95"/>
<dbReference type="EMBL" id="QUSY01003929">
    <property type="protein sequence ID" value="RHY15613.1"/>
    <property type="molecule type" value="Genomic_DNA"/>
</dbReference>
<proteinExistence type="predicted"/>
<protein>
    <submittedName>
        <fullName evidence="1">Uncharacterized protein</fullName>
    </submittedName>
</protein>
<comment type="caution">
    <text evidence="1">The sequence shown here is derived from an EMBL/GenBank/DDBJ whole genome shotgun (WGS) entry which is preliminary data.</text>
</comment>